<evidence type="ECO:0000256" key="3">
    <source>
        <dbReference type="ARBA" id="ARBA00012755"/>
    </source>
</evidence>
<keyword evidence="10" id="KW-1185">Reference proteome</keyword>
<evidence type="ECO:0000256" key="1">
    <source>
        <dbReference type="ARBA" id="ARBA00001255"/>
    </source>
</evidence>
<evidence type="ECO:0000313" key="9">
    <source>
        <dbReference type="EMBL" id="KAA1100128.1"/>
    </source>
</evidence>
<dbReference type="Proteomes" id="UP000324748">
    <property type="component" value="Unassembled WGS sequence"/>
</dbReference>
<dbReference type="InterPro" id="IPR013785">
    <property type="entry name" value="Aldolase_TIM"/>
</dbReference>
<evidence type="ECO:0000256" key="7">
    <source>
        <dbReference type="RuleBase" id="RU361168"/>
    </source>
</evidence>
<organism evidence="9 10">
    <name type="scientific">Puccinia graminis f. sp. tritici</name>
    <dbReference type="NCBI Taxonomy" id="56615"/>
    <lineage>
        <taxon>Eukaryota</taxon>
        <taxon>Fungi</taxon>
        <taxon>Dikarya</taxon>
        <taxon>Basidiomycota</taxon>
        <taxon>Pucciniomycotina</taxon>
        <taxon>Pucciniomycetes</taxon>
        <taxon>Pucciniales</taxon>
        <taxon>Pucciniaceae</taxon>
        <taxon>Puccinia</taxon>
    </lineage>
</organism>
<evidence type="ECO:0000313" key="10">
    <source>
        <dbReference type="Proteomes" id="UP000324748"/>
    </source>
</evidence>
<dbReference type="GO" id="GO:0004557">
    <property type="term" value="F:alpha-galactosidase activity"/>
    <property type="evidence" value="ECO:0007669"/>
    <property type="project" value="UniProtKB-EC"/>
</dbReference>
<dbReference type="PRINTS" id="PR00740">
    <property type="entry name" value="GLHYDRLASE27"/>
</dbReference>
<evidence type="ECO:0000256" key="6">
    <source>
        <dbReference type="ARBA" id="ARBA00023295"/>
    </source>
</evidence>
<keyword evidence="6 7" id="KW-0326">Glycosidase</keyword>
<dbReference type="PANTHER" id="PTHR11452">
    <property type="entry name" value="ALPHA-GALACTOSIDASE/ALPHA-N-ACETYLGALACTOSAMINIDASE"/>
    <property type="match status" value="1"/>
</dbReference>
<name>A0A5B0PI32_PUCGR</name>
<evidence type="ECO:0000259" key="8">
    <source>
        <dbReference type="Pfam" id="PF17801"/>
    </source>
</evidence>
<keyword evidence="5 7" id="KW-0378">Hydrolase</keyword>
<comment type="similarity">
    <text evidence="2 7">Belongs to the glycosyl hydrolase 27 family.</text>
</comment>
<evidence type="ECO:0000256" key="4">
    <source>
        <dbReference type="ARBA" id="ARBA00022729"/>
    </source>
</evidence>
<dbReference type="Gene3D" id="2.60.40.1180">
    <property type="entry name" value="Golgi alpha-mannosidase II"/>
    <property type="match status" value="1"/>
</dbReference>
<accession>A0A5B0PI32</accession>
<dbReference type="InterPro" id="IPR013780">
    <property type="entry name" value="Glyco_hydro_b"/>
</dbReference>
<dbReference type="EC" id="3.2.1.22" evidence="3 7"/>
<keyword evidence="7" id="KW-1015">Disulfide bond</keyword>
<sequence length="576" mass="64288">MNNWINNPQRFRVGVEILLFTLLTIGLTTENPIELVARNEATPTGPKPAMGWSSDWALGCEIITDDEMYWEGEQMARRGLVEAGYTTLIFECAWEIGYEDDWSPKASVVSSQNLSKAAFPNGIHSFIEWIKPLGINVGVGTWGGKQLCLRDPQPSSELGMEAPRDLNRYIQSIAEAGVVYLIHRPCDMATPEFLQNPEKAHELDSRYVAMQEAIQNTRSSLFYATGQWGSSPLAQQKKANSWRVSDEQLPTWDSFIRTLNGVVPYAHQARPGAYNDLGFLRLARFRKMQLTMTEKRTMFSFWAAAKSPLIFSDDMERMDQDTIEMLKNRRVIAVNQDDLGKSITLRRRYPNHIDIWTGPMKDGSTVAIIVNWSGEDIKDIPLDDMGFSSARLQDVWSGIDIGHKEKVYQSVIPTHGSLFLKLTETKPSPPKAWTRFTIDTAEVVAPAKVAMLGTVKVATLIAPEGQGSVVWNDVPGGGTTDVVISLDYINAGASESYKDHGNLNFRRAVIVVNDDPNLHFPIHFPVTGVTWADIYPGFLASIKLPNKTNRVRIQGLDQWAPDFVSLSVEKPAAQAA</sequence>
<dbReference type="PANTHER" id="PTHR11452:SF75">
    <property type="entry name" value="ALPHA-GALACTOSIDASE MEL1"/>
    <property type="match status" value="1"/>
</dbReference>
<dbReference type="InterPro" id="IPR041233">
    <property type="entry name" value="Melibiase_C"/>
</dbReference>
<dbReference type="SUPFAM" id="SSF51011">
    <property type="entry name" value="Glycosyl hydrolase domain"/>
    <property type="match status" value="1"/>
</dbReference>
<dbReference type="InterPro" id="IPR002241">
    <property type="entry name" value="Glyco_hydro_27"/>
</dbReference>
<reference evidence="9 10" key="1">
    <citation type="submission" date="2019-05" db="EMBL/GenBank/DDBJ databases">
        <title>Emergence of the Ug99 lineage of the wheat stem rust pathogen through somatic hybridization.</title>
        <authorList>
            <person name="Li F."/>
            <person name="Upadhyaya N.M."/>
            <person name="Sperschneider J."/>
            <person name="Matny O."/>
            <person name="Nguyen-Phuc H."/>
            <person name="Mago R."/>
            <person name="Raley C."/>
            <person name="Miller M.E."/>
            <person name="Silverstein K.A.T."/>
            <person name="Henningsen E."/>
            <person name="Hirsch C.D."/>
            <person name="Visser B."/>
            <person name="Pretorius Z.A."/>
            <person name="Steffenson B.J."/>
            <person name="Schwessinger B."/>
            <person name="Dodds P.N."/>
            <person name="Figueroa M."/>
        </authorList>
    </citation>
    <scope>NUCLEOTIDE SEQUENCE [LARGE SCALE GENOMIC DNA]</scope>
    <source>
        <strain evidence="9">21-0</strain>
    </source>
</reference>
<dbReference type="AlphaFoldDB" id="A0A5B0PI32"/>
<gene>
    <name evidence="9" type="ORF">PGT21_030025</name>
</gene>
<dbReference type="Pfam" id="PF16499">
    <property type="entry name" value="Melibiase_2"/>
    <property type="match status" value="1"/>
</dbReference>
<feature type="domain" description="Alpha galactosidase C-terminal" evidence="8">
    <location>
        <begin position="353"/>
        <end position="422"/>
    </location>
</feature>
<comment type="catalytic activity">
    <reaction evidence="1 7">
        <text>Hydrolysis of terminal, non-reducing alpha-D-galactose residues in alpha-D-galactosides, including galactose oligosaccharides, galactomannans and galactolipids.</text>
        <dbReference type="EC" id="3.2.1.22"/>
    </reaction>
</comment>
<dbReference type="InterPro" id="IPR017853">
    <property type="entry name" value="GH"/>
</dbReference>
<proteinExistence type="inferred from homology"/>
<dbReference type="Gene3D" id="3.20.20.70">
    <property type="entry name" value="Aldolase class I"/>
    <property type="match status" value="1"/>
</dbReference>
<comment type="caution">
    <text evidence="9">The sequence shown here is derived from an EMBL/GenBank/DDBJ whole genome shotgun (WGS) entry which is preliminary data.</text>
</comment>
<evidence type="ECO:0000256" key="2">
    <source>
        <dbReference type="ARBA" id="ARBA00009743"/>
    </source>
</evidence>
<keyword evidence="4" id="KW-0732">Signal</keyword>
<dbReference type="OrthoDB" id="5795902at2759"/>
<evidence type="ECO:0000256" key="5">
    <source>
        <dbReference type="ARBA" id="ARBA00022801"/>
    </source>
</evidence>
<dbReference type="SUPFAM" id="SSF51445">
    <property type="entry name" value="(Trans)glycosidases"/>
    <property type="match status" value="1"/>
</dbReference>
<dbReference type="EMBL" id="VSWC01000054">
    <property type="protein sequence ID" value="KAA1100128.1"/>
    <property type="molecule type" value="Genomic_DNA"/>
</dbReference>
<dbReference type="GO" id="GO:0005975">
    <property type="term" value="P:carbohydrate metabolic process"/>
    <property type="evidence" value="ECO:0007669"/>
    <property type="project" value="InterPro"/>
</dbReference>
<dbReference type="Pfam" id="PF17801">
    <property type="entry name" value="Melibiase_C"/>
    <property type="match status" value="1"/>
</dbReference>
<protein>
    <recommendedName>
        <fullName evidence="3 7">Alpha-galactosidase</fullName>
        <ecNumber evidence="3 7">3.2.1.22</ecNumber>
    </recommendedName>
    <alternativeName>
        <fullName evidence="7">Melibiase</fullName>
    </alternativeName>
</protein>